<dbReference type="RefSeq" id="XP_019613993.1">
    <property type="nucleotide sequence ID" value="XM_019758434.1"/>
</dbReference>
<dbReference type="SMART" id="SM00408">
    <property type="entry name" value="IGc2"/>
    <property type="match status" value="2"/>
</dbReference>
<evidence type="ECO:0000256" key="3">
    <source>
        <dbReference type="ARBA" id="ARBA00022737"/>
    </source>
</evidence>
<dbReference type="GO" id="GO:0050808">
    <property type="term" value="P:synapse organization"/>
    <property type="evidence" value="ECO:0007669"/>
    <property type="project" value="TreeGrafter"/>
</dbReference>
<dbReference type="PANTHER" id="PTHR45080">
    <property type="entry name" value="CONTACTIN 5"/>
    <property type="match status" value="1"/>
</dbReference>
<evidence type="ECO:0000313" key="8">
    <source>
        <dbReference type="RefSeq" id="XP_019613993.1"/>
    </source>
</evidence>
<dbReference type="GO" id="GO:0043025">
    <property type="term" value="C:neuronal cell body"/>
    <property type="evidence" value="ECO:0007669"/>
    <property type="project" value="TreeGrafter"/>
</dbReference>
<dbReference type="InterPro" id="IPR007110">
    <property type="entry name" value="Ig-like_dom"/>
</dbReference>
<dbReference type="SMART" id="SM00409">
    <property type="entry name" value="IG"/>
    <property type="match status" value="2"/>
</dbReference>
<dbReference type="Pfam" id="PF13927">
    <property type="entry name" value="Ig_3"/>
    <property type="match status" value="3"/>
</dbReference>
<sequence length="295" mass="31848">MERICGTLQIDAVDGRHTGQYVCVAVNPMLSQQPERSLPATLVVEATPTPTNETAAPAVILAGPTNTTVAEGTPAVLNCSAAGTGPLELQWFRDGLLVSNDTSIQRFILPDGSLMFTSVQTSDAGSYYCTVQNLYGNVTSDTAELSIAYLDLTFQQHPSSLTAIELTPVTVTCRPPSSHPPAVITWYHDNRLVTMDTRVIVMATGDLRFTYVLETDAGEYFCSAQNTVIGRSVVSHRAQLTVTVPPMFDLHPADTSANLYDTAQLTCRAQGSPVPAITWYKDSVQLAASDRISFR</sequence>
<name>A0A6P4XPJ5_BRABE</name>
<dbReference type="SUPFAM" id="SSF48726">
    <property type="entry name" value="Immunoglobulin"/>
    <property type="match status" value="4"/>
</dbReference>
<keyword evidence="7" id="KW-1185">Reference proteome</keyword>
<dbReference type="Proteomes" id="UP000515135">
    <property type="component" value="Unplaced"/>
</dbReference>
<proteinExistence type="inferred from homology"/>
<dbReference type="GO" id="GO:0005886">
    <property type="term" value="C:plasma membrane"/>
    <property type="evidence" value="ECO:0007669"/>
    <property type="project" value="TreeGrafter"/>
</dbReference>
<dbReference type="InterPro" id="IPR013783">
    <property type="entry name" value="Ig-like_fold"/>
</dbReference>
<dbReference type="GO" id="GO:0030424">
    <property type="term" value="C:axon"/>
    <property type="evidence" value="ECO:0007669"/>
    <property type="project" value="TreeGrafter"/>
</dbReference>
<gene>
    <name evidence="8" type="primary">LOC109461954</name>
</gene>
<dbReference type="PANTHER" id="PTHR45080:SF8">
    <property type="entry name" value="IG-LIKE DOMAIN-CONTAINING PROTEIN"/>
    <property type="match status" value="1"/>
</dbReference>
<dbReference type="PROSITE" id="PS50835">
    <property type="entry name" value="IG_LIKE"/>
    <property type="match status" value="3"/>
</dbReference>
<dbReference type="PIRSF" id="PIRSF000615">
    <property type="entry name" value="TyrPK_CSF1-R"/>
    <property type="match status" value="1"/>
</dbReference>
<dbReference type="Gene3D" id="2.60.40.10">
    <property type="entry name" value="Immunoglobulins"/>
    <property type="match status" value="3"/>
</dbReference>
<evidence type="ECO:0000256" key="5">
    <source>
        <dbReference type="ARBA" id="ARBA00023319"/>
    </source>
</evidence>
<comment type="similarity">
    <text evidence="1">Belongs to the immunoglobulin superfamily. DCC family.</text>
</comment>
<dbReference type="KEGG" id="bbel:109461954"/>
<feature type="domain" description="Ig-like" evidence="6">
    <location>
        <begin position="246"/>
        <end position="295"/>
    </location>
</feature>
<dbReference type="GO" id="GO:0007156">
    <property type="term" value="P:homophilic cell adhesion via plasma membrane adhesion molecules"/>
    <property type="evidence" value="ECO:0007669"/>
    <property type="project" value="TreeGrafter"/>
</dbReference>
<dbReference type="FunFam" id="2.60.40.10:FF:000189">
    <property type="entry name" value="Neogenin isoform 3"/>
    <property type="match status" value="1"/>
</dbReference>
<evidence type="ECO:0000313" key="7">
    <source>
        <dbReference type="Proteomes" id="UP000515135"/>
    </source>
</evidence>
<dbReference type="GO" id="GO:0008046">
    <property type="term" value="F:axon guidance receptor activity"/>
    <property type="evidence" value="ECO:0007669"/>
    <property type="project" value="TreeGrafter"/>
</dbReference>
<feature type="domain" description="Ig-like" evidence="6">
    <location>
        <begin position="169"/>
        <end position="241"/>
    </location>
</feature>
<evidence type="ECO:0000259" key="6">
    <source>
        <dbReference type="PROSITE" id="PS50835"/>
    </source>
</evidence>
<dbReference type="InterPro" id="IPR003598">
    <property type="entry name" value="Ig_sub2"/>
</dbReference>
<protein>
    <submittedName>
        <fullName evidence="8">Roundabout homolog 1-like</fullName>
    </submittedName>
</protein>
<accession>A0A6P4XPJ5</accession>
<evidence type="ECO:0000256" key="4">
    <source>
        <dbReference type="ARBA" id="ARBA00023157"/>
    </source>
</evidence>
<keyword evidence="3" id="KW-0677">Repeat</keyword>
<feature type="domain" description="Ig-like" evidence="6">
    <location>
        <begin position="57"/>
        <end position="146"/>
    </location>
</feature>
<dbReference type="OrthoDB" id="9448246at2759"/>
<reference evidence="8" key="1">
    <citation type="submission" date="2025-08" db="UniProtKB">
        <authorList>
            <consortium name="RefSeq"/>
        </authorList>
    </citation>
    <scope>IDENTIFICATION</scope>
    <source>
        <tissue evidence="8">Gonad</tissue>
    </source>
</reference>
<keyword evidence="4" id="KW-1015">Disulfide bond</keyword>
<evidence type="ECO:0000256" key="1">
    <source>
        <dbReference type="ARBA" id="ARBA00009588"/>
    </source>
</evidence>
<dbReference type="AlphaFoldDB" id="A0A6P4XPJ5"/>
<dbReference type="InterPro" id="IPR003599">
    <property type="entry name" value="Ig_sub"/>
</dbReference>
<dbReference type="GeneID" id="109461954"/>
<dbReference type="InterPro" id="IPR050958">
    <property type="entry name" value="Cell_Adh-Cytoskel_Orgn"/>
</dbReference>
<keyword evidence="2" id="KW-0732">Signal</keyword>
<organism evidence="7 8">
    <name type="scientific">Branchiostoma belcheri</name>
    <name type="common">Amphioxus</name>
    <dbReference type="NCBI Taxonomy" id="7741"/>
    <lineage>
        <taxon>Eukaryota</taxon>
        <taxon>Metazoa</taxon>
        <taxon>Chordata</taxon>
        <taxon>Cephalochordata</taxon>
        <taxon>Leptocardii</taxon>
        <taxon>Amphioxiformes</taxon>
        <taxon>Branchiostomatidae</taxon>
        <taxon>Branchiostoma</taxon>
    </lineage>
</organism>
<keyword evidence="5" id="KW-0393">Immunoglobulin domain</keyword>
<dbReference type="InterPro" id="IPR036179">
    <property type="entry name" value="Ig-like_dom_sf"/>
</dbReference>
<evidence type="ECO:0000256" key="2">
    <source>
        <dbReference type="ARBA" id="ARBA00022729"/>
    </source>
</evidence>